<dbReference type="SUPFAM" id="SSF52833">
    <property type="entry name" value="Thioredoxin-like"/>
    <property type="match status" value="1"/>
</dbReference>
<accession>A0A8H6DY87</accession>
<comment type="caution">
    <text evidence="7">The sequence shown here is derived from an EMBL/GenBank/DDBJ whole genome shotgun (WGS) entry which is preliminary data.</text>
</comment>
<feature type="domain" description="GST C-terminal" evidence="6">
    <location>
        <begin position="112"/>
        <end position="257"/>
    </location>
</feature>
<dbReference type="InterPro" id="IPR036249">
    <property type="entry name" value="Thioredoxin-like_sf"/>
</dbReference>
<evidence type="ECO:0000256" key="1">
    <source>
        <dbReference type="ARBA" id="ARBA00007409"/>
    </source>
</evidence>
<dbReference type="InterPro" id="IPR004045">
    <property type="entry name" value="Glutathione_S-Trfase_N"/>
</dbReference>
<dbReference type="PROSITE" id="PS50405">
    <property type="entry name" value="GST_CTER"/>
    <property type="match status" value="1"/>
</dbReference>
<evidence type="ECO:0000256" key="4">
    <source>
        <dbReference type="ARBA" id="ARBA00047960"/>
    </source>
</evidence>
<reference evidence="7" key="1">
    <citation type="submission" date="2019-11" db="EMBL/GenBank/DDBJ databases">
        <title>Bipolaris sorokiniana Genome sequencing.</title>
        <authorList>
            <person name="Wang H."/>
        </authorList>
    </citation>
    <scope>NUCLEOTIDE SEQUENCE</scope>
</reference>
<dbReference type="PROSITE" id="PS50404">
    <property type="entry name" value="GST_NTER"/>
    <property type="match status" value="1"/>
</dbReference>
<evidence type="ECO:0000313" key="7">
    <source>
        <dbReference type="EMBL" id="KAF5852344.1"/>
    </source>
</evidence>
<dbReference type="InterPro" id="IPR010987">
    <property type="entry name" value="Glutathione-S-Trfase_C-like"/>
</dbReference>
<dbReference type="Pfam" id="PF13409">
    <property type="entry name" value="GST_N_2"/>
    <property type="match status" value="1"/>
</dbReference>
<dbReference type="PANTHER" id="PTHR44051">
    <property type="entry name" value="GLUTATHIONE S-TRANSFERASE-RELATED"/>
    <property type="match status" value="1"/>
</dbReference>
<dbReference type="Gene3D" id="1.20.1050.130">
    <property type="match status" value="1"/>
</dbReference>
<keyword evidence="3" id="KW-0808">Transferase</keyword>
<dbReference type="SFLD" id="SFLDS00019">
    <property type="entry name" value="Glutathione_Transferase_(cytos"/>
    <property type="match status" value="1"/>
</dbReference>
<dbReference type="EC" id="2.5.1.18" evidence="2"/>
<dbReference type="AlphaFoldDB" id="A0A8H6DY87"/>
<dbReference type="SUPFAM" id="SSF47616">
    <property type="entry name" value="GST C-terminal domain-like"/>
    <property type="match status" value="1"/>
</dbReference>
<evidence type="ECO:0000256" key="2">
    <source>
        <dbReference type="ARBA" id="ARBA00012452"/>
    </source>
</evidence>
<name>A0A8H6DY87_COCSA</name>
<evidence type="ECO:0000313" key="8">
    <source>
        <dbReference type="Proteomes" id="UP000624244"/>
    </source>
</evidence>
<dbReference type="InterPro" id="IPR040079">
    <property type="entry name" value="Glutathione_S-Trfase"/>
</dbReference>
<protein>
    <recommendedName>
        <fullName evidence="2">glutathione transferase</fullName>
        <ecNumber evidence="2">2.5.1.18</ecNumber>
    </recommendedName>
</protein>
<comment type="similarity">
    <text evidence="1">Belongs to the GST superfamily.</text>
</comment>
<feature type="domain" description="GST N-terminal" evidence="5">
    <location>
        <begin position="24"/>
        <end position="106"/>
    </location>
</feature>
<organism evidence="7 8">
    <name type="scientific">Cochliobolus sativus</name>
    <name type="common">Common root rot and spot blotch fungus</name>
    <name type="synonym">Bipolaris sorokiniana</name>
    <dbReference type="NCBI Taxonomy" id="45130"/>
    <lineage>
        <taxon>Eukaryota</taxon>
        <taxon>Fungi</taxon>
        <taxon>Dikarya</taxon>
        <taxon>Ascomycota</taxon>
        <taxon>Pezizomycotina</taxon>
        <taxon>Dothideomycetes</taxon>
        <taxon>Pleosporomycetidae</taxon>
        <taxon>Pleosporales</taxon>
        <taxon>Pleosporineae</taxon>
        <taxon>Pleosporaceae</taxon>
        <taxon>Bipolaris</taxon>
    </lineage>
</organism>
<proteinExistence type="inferred from homology"/>
<comment type="catalytic activity">
    <reaction evidence="4">
        <text>RX + glutathione = an S-substituted glutathione + a halide anion + H(+)</text>
        <dbReference type="Rhea" id="RHEA:16437"/>
        <dbReference type="ChEBI" id="CHEBI:15378"/>
        <dbReference type="ChEBI" id="CHEBI:16042"/>
        <dbReference type="ChEBI" id="CHEBI:17792"/>
        <dbReference type="ChEBI" id="CHEBI:57925"/>
        <dbReference type="ChEBI" id="CHEBI:90779"/>
        <dbReference type="EC" id="2.5.1.18"/>
    </reaction>
</comment>
<evidence type="ECO:0000256" key="3">
    <source>
        <dbReference type="ARBA" id="ARBA00022679"/>
    </source>
</evidence>
<dbReference type="EMBL" id="WNKQ01000003">
    <property type="protein sequence ID" value="KAF5852344.1"/>
    <property type="molecule type" value="Genomic_DNA"/>
</dbReference>
<dbReference type="Pfam" id="PF00043">
    <property type="entry name" value="GST_C"/>
    <property type="match status" value="1"/>
</dbReference>
<dbReference type="Proteomes" id="UP000624244">
    <property type="component" value="Unassembled WGS sequence"/>
</dbReference>
<dbReference type="GO" id="GO:0004364">
    <property type="term" value="F:glutathione transferase activity"/>
    <property type="evidence" value="ECO:0007669"/>
    <property type="project" value="UniProtKB-EC"/>
</dbReference>
<dbReference type="InterPro" id="IPR036282">
    <property type="entry name" value="Glutathione-S-Trfase_C_sf"/>
</dbReference>
<sequence>MGSMDVKMPVIKYGEITYEGKPILYVVKATKTSYINYMKVLMMAEELGIDYDISVVVTKDEWYHRIHPERYVPTIHDQDPATKQEIIVFESTACLQYLAEMYDKEGLWYGKTQHEKGNILSWIAYQTAGLGATSKYWLYFYAVHDEKLPKTIEKYENPTSILHEFIYLTEIYRLYANVLKQWDIMEKRLSEPEQTYIALKDRPTVADLAYLPFAMPYMFEFMKVKIEDWPKIKEWSDRMLSRPAVSRILEFAPTIGN</sequence>
<dbReference type="InterPro" id="IPR004046">
    <property type="entry name" value="GST_C"/>
</dbReference>
<gene>
    <name evidence="7" type="ORF">GGP41_007787</name>
</gene>
<dbReference type="PANTHER" id="PTHR44051:SF20">
    <property type="entry name" value="GLUTATHIONE TRANSFERASE 1 (EUROFUNG)"/>
    <property type="match status" value="1"/>
</dbReference>
<evidence type="ECO:0000259" key="5">
    <source>
        <dbReference type="PROSITE" id="PS50404"/>
    </source>
</evidence>
<evidence type="ECO:0000259" key="6">
    <source>
        <dbReference type="PROSITE" id="PS50405"/>
    </source>
</evidence>